<reference evidence="1" key="1">
    <citation type="submission" date="2014-09" db="EMBL/GenBank/DDBJ databases">
        <authorList>
            <person name="Magalhaes I.L.F."/>
            <person name="Oliveira U."/>
            <person name="Santos F.R."/>
            <person name="Vidigal T.H.D.A."/>
            <person name="Brescovit A.D."/>
            <person name="Santos A.J."/>
        </authorList>
    </citation>
    <scope>NUCLEOTIDE SEQUENCE</scope>
    <source>
        <tissue evidence="1">Shoot tissue taken approximately 20 cm above the soil surface</tissue>
    </source>
</reference>
<accession>A0A0A9BXL5</accession>
<dbReference type="AlphaFoldDB" id="A0A0A9BXL5"/>
<reference evidence="1" key="2">
    <citation type="journal article" date="2015" name="Data Brief">
        <title>Shoot transcriptome of the giant reed, Arundo donax.</title>
        <authorList>
            <person name="Barrero R.A."/>
            <person name="Guerrero F.D."/>
            <person name="Moolhuijzen P."/>
            <person name="Goolsby J.A."/>
            <person name="Tidwell J."/>
            <person name="Bellgard S.E."/>
            <person name="Bellgard M.I."/>
        </authorList>
    </citation>
    <scope>NUCLEOTIDE SEQUENCE</scope>
    <source>
        <tissue evidence="1">Shoot tissue taken approximately 20 cm above the soil surface</tissue>
    </source>
</reference>
<proteinExistence type="predicted"/>
<sequence>MSKTCNVSHTHALKHATNLSEAITLILKNRTHGHKQSTFYKIQSTNHYKFN</sequence>
<protein>
    <submittedName>
        <fullName evidence="1">Uncharacterized protein</fullName>
    </submittedName>
</protein>
<evidence type="ECO:0000313" key="1">
    <source>
        <dbReference type="EMBL" id="JAD66958.1"/>
    </source>
</evidence>
<dbReference type="EMBL" id="GBRH01230937">
    <property type="protein sequence ID" value="JAD66958.1"/>
    <property type="molecule type" value="Transcribed_RNA"/>
</dbReference>
<organism evidence="1">
    <name type="scientific">Arundo donax</name>
    <name type="common">Giant reed</name>
    <name type="synonym">Donax arundinaceus</name>
    <dbReference type="NCBI Taxonomy" id="35708"/>
    <lineage>
        <taxon>Eukaryota</taxon>
        <taxon>Viridiplantae</taxon>
        <taxon>Streptophyta</taxon>
        <taxon>Embryophyta</taxon>
        <taxon>Tracheophyta</taxon>
        <taxon>Spermatophyta</taxon>
        <taxon>Magnoliopsida</taxon>
        <taxon>Liliopsida</taxon>
        <taxon>Poales</taxon>
        <taxon>Poaceae</taxon>
        <taxon>PACMAD clade</taxon>
        <taxon>Arundinoideae</taxon>
        <taxon>Arundineae</taxon>
        <taxon>Arundo</taxon>
    </lineage>
</organism>
<name>A0A0A9BXL5_ARUDO</name>